<dbReference type="InterPro" id="IPR001611">
    <property type="entry name" value="Leu-rich_rpt"/>
</dbReference>
<dbReference type="Proteomes" id="UP001567538">
    <property type="component" value="Unassembled WGS sequence"/>
</dbReference>
<dbReference type="AlphaFoldDB" id="A0ABD1FUZ4"/>
<evidence type="ECO:0000313" key="3">
    <source>
        <dbReference type="EMBL" id="KAL1535642.1"/>
    </source>
</evidence>
<evidence type="ECO:0000256" key="1">
    <source>
        <dbReference type="ARBA" id="ARBA00022614"/>
    </source>
</evidence>
<dbReference type="InterPro" id="IPR003591">
    <property type="entry name" value="Leu-rich_rpt_typical-subtyp"/>
</dbReference>
<keyword evidence="4" id="KW-1185">Reference proteome</keyword>
<keyword evidence="2" id="KW-0677">Repeat</keyword>
<keyword evidence="1" id="KW-0433">Leucine-rich repeat</keyword>
<dbReference type="PANTHER" id="PTHR47186">
    <property type="entry name" value="LEUCINE-RICH REPEAT-CONTAINING PROTEIN 57"/>
    <property type="match status" value="1"/>
</dbReference>
<dbReference type="Gene3D" id="3.80.10.10">
    <property type="entry name" value="Ribonuclease Inhibitor"/>
    <property type="match status" value="1"/>
</dbReference>
<dbReference type="SUPFAM" id="SSF52058">
    <property type="entry name" value="L domain-like"/>
    <property type="match status" value="1"/>
</dbReference>
<evidence type="ECO:0000256" key="2">
    <source>
        <dbReference type="ARBA" id="ARBA00022737"/>
    </source>
</evidence>
<dbReference type="EMBL" id="JBEAFC010000011">
    <property type="protein sequence ID" value="KAL1535642.1"/>
    <property type="molecule type" value="Genomic_DNA"/>
</dbReference>
<comment type="caution">
    <text evidence="3">The sequence shown here is derived from an EMBL/GenBank/DDBJ whole genome shotgun (WGS) entry which is preliminary data.</text>
</comment>
<dbReference type="GO" id="GO:0006952">
    <property type="term" value="P:defense response"/>
    <property type="evidence" value="ECO:0007669"/>
    <property type="project" value="UniProtKB-ARBA"/>
</dbReference>
<name>A0ABD1FUZ4_SALDI</name>
<dbReference type="Pfam" id="PF00560">
    <property type="entry name" value="LRR_1"/>
    <property type="match status" value="1"/>
</dbReference>
<gene>
    <name evidence="3" type="ORF">AAHA92_28399</name>
</gene>
<organism evidence="3 4">
    <name type="scientific">Salvia divinorum</name>
    <name type="common">Maria pastora</name>
    <name type="synonym">Diviner's sage</name>
    <dbReference type="NCBI Taxonomy" id="28513"/>
    <lineage>
        <taxon>Eukaryota</taxon>
        <taxon>Viridiplantae</taxon>
        <taxon>Streptophyta</taxon>
        <taxon>Embryophyta</taxon>
        <taxon>Tracheophyta</taxon>
        <taxon>Spermatophyta</taxon>
        <taxon>Magnoliopsida</taxon>
        <taxon>eudicotyledons</taxon>
        <taxon>Gunneridae</taxon>
        <taxon>Pentapetalae</taxon>
        <taxon>asterids</taxon>
        <taxon>lamiids</taxon>
        <taxon>Lamiales</taxon>
        <taxon>Lamiaceae</taxon>
        <taxon>Nepetoideae</taxon>
        <taxon>Mentheae</taxon>
        <taxon>Salviinae</taxon>
        <taxon>Salvia</taxon>
        <taxon>Salvia subgen. Calosphace</taxon>
    </lineage>
</organism>
<dbReference type="GO" id="GO:0051707">
    <property type="term" value="P:response to other organism"/>
    <property type="evidence" value="ECO:0007669"/>
    <property type="project" value="UniProtKB-ARBA"/>
</dbReference>
<evidence type="ECO:0000313" key="4">
    <source>
        <dbReference type="Proteomes" id="UP001567538"/>
    </source>
</evidence>
<sequence length="121" mass="13844">MPELHFLDLSDTKIRILPSSLFKLSKLKVLLLRNCICLEKLPPEIGELKKMEVLDLSGTELYDLPADISQPDHMKRMHLSFYGPDDESEYEHLPYQLVSPGFLSEIKGIESLSISVHPEDH</sequence>
<dbReference type="PANTHER" id="PTHR47186:SF3">
    <property type="entry name" value="OS09G0267800 PROTEIN"/>
    <property type="match status" value="1"/>
</dbReference>
<dbReference type="InterPro" id="IPR032675">
    <property type="entry name" value="LRR_dom_sf"/>
</dbReference>
<protein>
    <submittedName>
        <fullName evidence="3">Disease resistance protein isoform X1</fullName>
    </submittedName>
</protein>
<reference evidence="3 4" key="1">
    <citation type="submission" date="2024-06" db="EMBL/GenBank/DDBJ databases">
        <title>A chromosome level genome sequence of Diviner's sage (Salvia divinorum).</title>
        <authorList>
            <person name="Ford S.A."/>
            <person name="Ro D.-K."/>
            <person name="Ness R.W."/>
            <person name="Phillips M.A."/>
        </authorList>
    </citation>
    <scope>NUCLEOTIDE SEQUENCE [LARGE SCALE GENOMIC DNA]</scope>
    <source>
        <strain evidence="3">SAF-2024a</strain>
        <tissue evidence="3">Leaf</tissue>
    </source>
</reference>
<dbReference type="SMART" id="SM00369">
    <property type="entry name" value="LRR_TYP"/>
    <property type="match status" value="2"/>
</dbReference>
<proteinExistence type="predicted"/>
<accession>A0ABD1FUZ4</accession>